<comment type="caution">
    <text evidence="4">The sequence shown here is derived from an EMBL/GenBank/DDBJ whole genome shotgun (WGS) entry which is preliminary data.</text>
</comment>
<dbReference type="InterPro" id="IPR029058">
    <property type="entry name" value="AB_hydrolase_fold"/>
</dbReference>
<dbReference type="InterPro" id="IPR002921">
    <property type="entry name" value="Fungal_lipase-type"/>
</dbReference>
<gene>
    <name evidence="4" type="ORF">STAS_29774</name>
</gene>
<accession>A0A5A7R4K8</accession>
<dbReference type="OrthoDB" id="438440at2759"/>
<dbReference type="AlphaFoldDB" id="A0A5A7R4K8"/>
<dbReference type="Gene3D" id="3.40.50.1820">
    <property type="entry name" value="alpha/beta hydrolase"/>
    <property type="match status" value="1"/>
</dbReference>
<feature type="region of interest" description="Disordered" evidence="2">
    <location>
        <begin position="598"/>
        <end position="617"/>
    </location>
</feature>
<dbReference type="EMBL" id="BKCP01010292">
    <property type="protein sequence ID" value="GER52322.1"/>
    <property type="molecule type" value="Genomic_DNA"/>
</dbReference>
<dbReference type="GO" id="GO:0004806">
    <property type="term" value="F:triacylglycerol lipase activity"/>
    <property type="evidence" value="ECO:0007669"/>
    <property type="project" value="InterPro"/>
</dbReference>
<evidence type="ECO:0000256" key="1">
    <source>
        <dbReference type="ARBA" id="ARBA00022801"/>
    </source>
</evidence>
<dbReference type="SUPFAM" id="SSF53474">
    <property type="entry name" value="alpha/beta-Hydrolases"/>
    <property type="match status" value="1"/>
</dbReference>
<sequence>MAGADRNDAGMSSGNSNFLIVSHENGGIWDLFKFLVYNDQESGGKFLESDHGNGILEEKLAGDDNGGEVGPDRRWVIVVSIIVRKIIKVLGKPMEGFGCLIEFMLNLLSLNGNFLGLLSRFIHGNVVIPKRGSETFISAIGHLDGRIDLFKTETFSEEISHDDFKGNKLPVEIGNRALMDMCMMASKLAYENDKVVKNIVDLHWKMHFVDFYNCWNDYQKENSTQVFIMCDKPKDANLILISFRGTEPFDAEDWITDFDYSWYEIPKLGKVHMGFLEALGLGNRVEASTFYANLQAKPSKLNGFSFNQSEKEELIPMGKRTAYYAVRGKLEDLLEEHENAKFVVTGHSLGGALAILFATVLVLHEEEEIMKKLLGIYTFGQPRIGNRQLGTYMQARLEKPESKYFRVVYCNDLVPRLPYDNKTFLYKHFGECLYFNSLYVEKNVKEEPNKNYFGWRFLVPEYLNAGWELVRSFMMGYIYGPGYKEGWESVMLRFVGLAIPGLSDHSPVDYVNSVIKIATLSRRIADSTTQSHKIDSKSLKIAKERRVVAESPPTVRTLTLKWLGLNACVFFVGADFSAIKLHRFVVLPFRGWKTKNQRRGMRASRSALGRRRTEEKE</sequence>
<organism evidence="4 5">
    <name type="scientific">Striga asiatica</name>
    <name type="common">Asiatic witchweed</name>
    <name type="synonym">Buchnera asiatica</name>
    <dbReference type="NCBI Taxonomy" id="4170"/>
    <lineage>
        <taxon>Eukaryota</taxon>
        <taxon>Viridiplantae</taxon>
        <taxon>Streptophyta</taxon>
        <taxon>Embryophyta</taxon>
        <taxon>Tracheophyta</taxon>
        <taxon>Spermatophyta</taxon>
        <taxon>Magnoliopsida</taxon>
        <taxon>eudicotyledons</taxon>
        <taxon>Gunneridae</taxon>
        <taxon>Pentapetalae</taxon>
        <taxon>asterids</taxon>
        <taxon>lamiids</taxon>
        <taxon>Lamiales</taxon>
        <taxon>Orobanchaceae</taxon>
        <taxon>Buchnereae</taxon>
        <taxon>Striga</taxon>
    </lineage>
</organism>
<name>A0A5A7R4K8_STRAF</name>
<dbReference type="CDD" id="cd00519">
    <property type="entry name" value="Lipase_3"/>
    <property type="match status" value="1"/>
</dbReference>
<dbReference type="PANTHER" id="PTHR46086">
    <property type="entry name" value="ALPHA/BETA-HYDROLASES SUPERFAMILY PROTEIN"/>
    <property type="match status" value="1"/>
</dbReference>
<evidence type="ECO:0000313" key="5">
    <source>
        <dbReference type="Proteomes" id="UP000325081"/>
    </source>
</evidence>
<dbReference type="PANTHER" id="PTHR46086:SF3">
    <property type="entry name" value="TRIACYLGLYCEROL LIPASE OBL1"/>
    <property type="match status" value="1"/>
</dbReference>
<dbReference type="InterPro" id="IPR044819">
    <property type="entry name" value="OBL-like"/>
</dbReference>
<protein>
    <submittedName>
        <fullName evidence="4">Alpha/beta-Hydrolases superfamily protein</fullName>
    </submittedName>
</protein>
<keyword evidence="5" id="KW-1185">Reference proteome</keyword>
<dbReference type="Proteomes" id="UP000325081">
    <property type="component" value="Unassembled WGS sequence"/>
</dbReference>
<proteinExistence type="predicted"/>
<evidence type="ECO:0000256" key="2">
    <source>
        <dbReference type="SAM" id="MobiDB-lite"/>
    </source>
</evidence>
<feature type="domain" description="Fungal lipase-type" evidence="3">
    <location>
        <begin position="241"/>
        <end position="420"/>
    </location>
</feature>
<keyword evidence="1 4" id="KW-0378">Hydrolase</keyword>
<reference evidence="5" key="1">
    <citation type="journal article" date="2019" name="Curr. Biol.">
        <title>Genome Sequence of Striga asiatica Provides Insight into the Evolution of Plant Parasitism.</title>
        <authorList>
            <person name="Yoshida S."/>
            <person name="Kim S."/>
            <person name="Wafula E.K."/>
            <person name="Tanskanen J."/>
            <person name="Kim Y.M."/>
            <person name="Honaas L."/>
            <person name="Yang Z."/>
            <person name="Spallek T."/>
            <person name="Conn C.E."/>
            <person name="Ichihashi Y."/>
            <person name="Cheong K."/>
            <person name="Cui S."/>
            <person name="Der J.P."/>
            <person name="Gundlach H."/>
            <person name="Jiao Y."/>
            <person name="Hori C."/>
            <person name="Ishida J.K."/>
            <person name="Kasahara H."/>
            <person name="Kiba T."/>
            <person name="Kim M.S."/>
            <person name="Koo N."/>
            <person name="Laohavisit A."/>
            <person name="Lee Y.H."/>
            <person name="Lumba S."/>
            <person name="McCourt P."/>
            <person name="Mortimer J.C."/>
            <person name="Mutuku J.M."/>
            <person name="Nomura T."/>
            <person name="Sasaki-Sekimoto Y."/>
            <person name="Seto Y."/>
            <person name="Wang Y."/>
            <person name="Wakatake T."/>
            <person name="Sakakibara H."/>
            <person name="Demura T."/>
            <person name="Yamaguchi S."/>
            <person name="Yoneyama K."/>
            <person name="Manabe R.I."/>
            <person name="Nelson D.C."/>
            <person name="Schulman A.H."/>
            <person name="Timko M.P."/>
            <person name="dePamphilis C.W."/>
            <person name="Choi D."/>
            <person name="Shirasu K."/>
        </authorList>
    </citation>
    <scope>NUCLEOTIDE SEQUENCE [LARGE SCALE GENOMIC DNA]</scope>
    <source>
        <strain evidence="5">cv. UVA1</strain>
    </source>
</reference>
<dbReference type="GO" id="GO:0006629">
    <property type="term" value="P:lipid metabolic process"/>
    <property type="evidence" value="ECO:0007669"/>
    <property type="project" value="InterPro"/>
</dbReference>
<evidence type="ECO:0000259" key="3">
    <source>
        <dbReference type="Pfam" id="PF01764"/>
    </source>
</evidence>
<evidence type="ECO:0000313" key="4">
    <source>
        <dbReference type="EMBL" id="GER52322.1"/>
    </source>
</evidence>
<dbReference type="Pfam" id="PF01764">
    <property type="entry name" value="Lipase_3"/>
    <property type="match status" value="1"/>
</dbReference>